<evidence type="ECO:0000313" key="2">
    <source>
        <dbReference type="Proteomes" id="UP000299102"/>
    </source>
</evidence>
<comment type="caution">
    <text evidence="1">The sequence shown here is derived from an EMBL/GenBank/DDBJ whole genome shotgun (WGS) entry which is preliminary data.</text>
</comment>
<proteinExistence type="predicted"/>
<accession>A0A4C1ZP24</accession>
<evidence type="ECO:0000313" key="1">
    <source>
        <dbReference type="EMBL" id="GBP88295.1"/>
    </source>
</evidence>
<protein>
    <submittedName>
        <fullName evidence="1">Uncharacterized protein</fullName>
    </submittedName>
</protein>
<organism evidence="1 2">
    <name type="scientific">Eumeta variegata</name>
    <name type="common">Bagworm moth</name>
    <name type="synonym">Eumeta japonica</name>
    <dbReference type="NCBI Taxonomy" id="151549"/>
    <lineage>
        <taxon>Eukaryota</taxon>
        <taxon>Metazoa</taxon>
        <taxon>Ecdysozoa</taxon>
        <taxon>Arthropoda</taxon>
        <taxon>Hexapoda</taxon>
        <taxon>Insecta</taxon>
        <taxon>Pterygota</taxon>
        <taxon>Neoptera</taxon>
        <taxon>Endopterygota</taxon>
        <taxon>Lepidoptera</taxon>
        <taxon>Glossata</taxon>
        <taxon>Ditrysia</taxon>
        <taxon>Tineoidea</taxon>
        <taxon>Psychidae</taxon>
        <taxon>Oiketicinae</taxon>
        <taxon>Eumeta</taxon>
    </lineage>
</organism>
<gene>
    <name evidence="1" type="ORF">EVAR_66786_1</name>
</gene>
<dbReference type="AlphaFoldDB" id="A0A4C1ZP24"/>
<dbReference type="Proteomes" id="UP000299102">
    <property type="component" value="Unassembled WGS sequence"/>
</dbReference>
<keyword evidence="2" id="KW-1185">Reference proteome</keyword>
<reference evidence="1 2" key="1">
    <citation type="journal article" date="2019" name="Commun. Biol.">
        <title>The bagworm genome reveals a unique fibroin gene that provides high tensile strength.</title>
        <authorList>
            <person name="Kono N."/>
            <person name="Nakamura H."/>
            <person name="Ohtoshi R."/>
            <person name="Tomita M."/>
            <person name="Numata K."/>
            <person name="Arakawa K."/>
        </authorList>
    </citation>
    <scope>NUCLEOTIDE SEQUENCE [LARGE SCALE GENOMIC DNA]</scope>
</reference>
<name>A0A4C1ZP24_EUMVA</name>
<sequence length="106" mass="12130">MRILMTSLGRDSKQQCPIYLRDAAAGARLVITFFPRSTNLKTPTRQRAEHRSRCLVHCSARPVQHCLRTCESSQGSRRRAVLQRQWGLNAPAHLRSKIYVKLSLSE</sequence>
<dbReference type="EMBL" id="BGZK01001920">
    <property type="protein sequence ID" value="GBP88295.1"/>
    <property type="molecule type" value="Genomic_DNA"/>
</dbReference>